<evidence type="ECO:0000256" key="4">
    <source>
        <dbReference type="ARBA" id="ARBA00022989"/>
    </source>
</evidence>
<feature type="transmembrane region" description="Helical" evidence="6">
    <location>
        <begin position="260"/>
        <end position="278"/>
    </location>
</feature>
<proteinExistence type="predicted"/>
<dbReference type="EMBL" id="CP126981">
    <property type="protein sequence ID" value="WIM87742.1"/>
    <property type="molecule type" value="Genomic_DNA"/>
</dbReference>
<feature type="transmembrane region" description="Helical" evidence="6">
    <location>
        <begin position="149"/>
        <end position="172"/>
    </location>
</feature>
<dbReference type="NCBIfam" id="TIGR00766">
    <property type="entry name" value="inner membrane protein YhjD"/>
    <property type="match status" value="1"/>
</dbReference>
<reference evidence="7 8" key="1">
    <citation type="journal article" date="2023" name="Microbiol. Resour. Announc.">
        <title>Complete Genome Sequence of Mycobacterium wuenschmanii, a novel Nontuberculous Mycobacterium Isolated from a captive population of Amazon Milk Frogs.</title>
        <authorList>
            <person name="Hicks J."/>
            <person name="Zeineldin M."/>
            <person name="Ward H."/>
            <person name="Wuenschmann A."/>
            <person name="Camp P."/>
            <person name="Farrell D."/>
            <person name="Lehman K."/>
            <person name="Thacker T."/>
            <person name="Cuthbert E."/>
        </authorList>
    </citation>
    <scope>NUCLEOTIDE SEQUENCE [LARGE SCALE GENOMIC DNA]</scope>
    <source>
        <strain evidence="7 8">Wuenschmanii</strain>
    </source>
</reference>
<feature type="transmembrane region" description="Helical" evidence="6">
    <location>
        <begin position="192"/>
        <end position="214"/>
    </location>
</feature>
<keyword evidence="4 6" id="KW-1133">Transmembrane helix</keyword>
<organism evidence="7 8">
    <name type="scientific">Candidatus Mycobacterium wuenschmannii</name>
    <dbReference type="NCBI Taxonomy" id="3027808"/>
    <lineage>
        <taxon>Bacteria</taxon>
        <taxon>Bacillati</taxon>
        <taxon>Actinomycetota</taxon>
        <taxon>Actinomycetes</taxon>
        <taxon>Mycobacteriales</taxon>
        <taxon>Mycobacteriaceae</taxon>
        <taxon>Mycobacterium</taxon>
    </lineage>
</organism>
<keyword evidence="8" id="KW-1185">Reference proteome</keyword>
<name>A0ABY8VZV7_9MYCO</name>
<dbReference type="Proteomes" id="UP001236585">
    <property type="component" value="Chromosome"/>
</dbReference>
<evidence type="ECO:0000256" key="2">
    <source>
        <dbReference type="ARBA" id="ARBA00022475"/>
    </source>
</evidence>
<feature type="transmembrane region" description="Helical" evidence="6">
    <location>
        <begin position="105"/>
        <end position="128"/>
    </location>
</feature>
<evidence type="ECO:0000256" key="5">
    <source>
        <dbReference type="ARBA" id="ARBA00023136"/>
    </source>
</evidence>
<evidence type="ECO:0000256" key="1">
    <source>
        <dbReference type="ARBA" id="ARBA00004651"/>
    </source>
</evidence>
<dbReference type="InterPro" id="IPR017039">
    <property type="entry name" value="Virul_fac_BrkB"/>
</dbReference>
<gene>
    <name evidence="7" type="primary">yhjD</name>
    <name evidence="7" type="ORF">PT015_23410</name>
</gene>
<comment type="subcellular location">
    <subcellularLocation>
        <location evidence="1">Cell membrane</location>
        <topology evidence="1">Multi-pass membrane protein</topology>
    </subcellularLocation>
</comment>
<feature type="transmembrane region" description="Helical" evidence="6">
    <location>
        <begin position="226"/>
        <end position="248"/>
    </location>
</feature>
<evidence type="ECO:0000256" key="6">
    <source>
        <dbReference type="SAM" id="Phobius"/>
    </source>
</evidence>
<evidence type="ECO:0000313" key="7">
    <source>
        <dbReference type="EMBL" id="WIM87742.1"/>
    </source>
</evidence>
<evidence type="ECO:0000313" key="8">
    <source>
        <dbReference type="Proteomes" id="UP001236585"/>
    </source>
</evidence>
<evidence type="ECO:0000256" key="3">
    <source>
        <dbReference type="ARBA" id="ARBA00022692"/>
    </source>
</evidence>
<dbReference type="RefSeq" id="WP_285187617.1">
    <property type="nucleotide sequence ID" value="NZ_CP126981.1"/>
</dbReference>
<accession>A0ABY8VZV7</accession>
<keyword evidence="3 6" id="KW-0812">Transmembrane</keyword>
<feature type="transmembrane region" description="Helical" evidence="6">
    <location>
        <begin position="44"/>
        <end position="66"/>
    </location>
</feature>
<dbReference type="PANTHER" id="PTHR30213">
    <property type="entry name" value="INNER MEMBRANE PROTEIN YHJD"/>
    <property type="match status" value="1"/>
</dbReference>
<dbReference type="InterPro" id="IPR005274">
    <property type="entry name" value="IM_pro_YhjD"/>
</dbReference>
<keyword evidence="5 6" id="KW-0472">Membrane</keyword>
<keyword evidence="2" id="KW-1003">Cell membrane</keyword>
<protein>
    <submittedName>
        <fullName evidence="7">Inner membrane protein YhjD</fullName>
    </submittedName>
</protein>
<dbReference type="PANTHER" id="PTHR30213:SF1">
    <property type="entry name" value="INNER MEMBRANE PROTEIN YHJD"/>
    <property type="match status" value="1"/>
</dbReference>
<dbReference type="Pfam" id="PF03631">
    <property type="entry name" value="Virul_fac_BrkB"/>
    <property type="match status" value="1"/>
</dbReference>
<sequence length="347" mass="37552">MSEPAKASVLQRLRTRYAWLDHAIRANDWFDECQGNFFAAGLTYYTIFALFPLLMVGFSVAGFLLFQHPEVLDAIDKKVRHAVPGVLGQQMLDLMNSAIEARTSVGVIGLTVAVWVGLSWMSNLRVALTELWRQSNGSHGYVRTKFSDLGAMVSSFVAIFATLALSALAGAAPMARLLRTVGVHDLPVLDALLRGASLLVSFLLSWLVFGWMIARLPRYPVDFRSSVRAALLAAVGFELFKLVATIYLKSVLRSPAGATFGPVLGLMVFAYVTARLLLYATAWAATADGHPLADREDPPRASPEISVTVPRLPPVDALKARQITTAAVVGAIGALGLSRLTRRGKDG</sequence>